<accession>N8WTR8</accession>
<evidence type="ECO:0000313" key="3">
    <source>
        <dbReference type="Proteomes" id="UP000013148"/>
    </source>
</evidence>
<protein>
    <submittedName>
        <fullName evidence="2">Uncharacterized protein</fullName>
    </submittedName>
</protein>
<proteinExistence type="predicted"/>
<dbReference type="Proteomes" id="UP000013148">
    <property type="component" value="Unassembled WGS sequence"/>
</dbReference>
<reference evidence="2 3" key="1">
    <citation type="submission" date="2013-02" db="EMBL/GenBank/DDBJ databases">
        <title>The Genome Sequence of Acinetobacter guillouiae NIPH 991.</title>
        <authorList>
            <consortium name="The Broad Institute Genome Sequencing Platform"/>
            <consortium name="The Broad Institute Genome Sequencing Center for Infectious Disease"/>
            <person name="Cerqueira G."/>
            <person name="Feldgarden M."/>
            <person name="Courvalin P."/>
            <person name="Perichon B."/>
            <person name="Grillot-Courvalin C."/>
            <person name="Clermont D."/>
            <person name="Rocha E."/>
            <person name="Yoon E.-J."/>
            <person name="Nemec A."/>
            <person name="Walker B."/>
            <person name="Young S.K."/>
            <person name="Zeng Q."/>
            <person name="Gargeya S."/>
            <person name="Fitzgerald M."/>
            <person name="Haas B."/>
            <person name="Abouelleil A."/>
            <person name="Alvarado L."/>
            <person name="Arachchi H.M."/>
            <person name="Berlin A.M."/>
            <person name="Chapman S.B."/>
            <person name="Dewar J."/>
            <person name="Goldberg J."/>
            <person name="Griggs A."/>
            <person name="Gujja S."/>
            <person name="Hansen M."/>
            <person name="Howarth C."/>
            <person name="Imamovic A."/>
            <person name="Larimer J."/>
            <person name="McCowan C."/>
            <person name="Murphy C."/>
            <person name="Neiman D."/>
            <person name="Pearson M."/>
            <person name="Priest M."/>
            <person name="Roberts A."/>
            <person name="Saif S."/>
            <person name="Shea T."/>
            <person name="Sisk P."/>
            <person name="Sykes S."/>
            <person name="Wortman J."/>
            <person name="Nusbaum C."/>
            <person name="Birren B."/>
        </authorList>
    </citation>
    <scope>NUCLEOTIDE SEQUENCE [LARGE SCALE GENOMIC DNA]</scope>
    <source>
        <strain evidence="2 3">NIPH 991</strain>
    </source>
</reference>
<organism evidence="2 3">
    <name type="scientific">Acinetobacter guillouiae NIPH 991</name>
    <dbReference type="NCBI Taxonomy" id="1217656"/>
    <lineage>
        <taxon>Bacteria</taxon>
        <taxon>Pseudomonadati</taxon>
        <taxon>Pseudomonadota</taxon>
        <taxon>Gammaproteobacteria</taxon>
        <taxon>Moraxellales</taxon>
        <taxon>Moraxellaceae</taxon>
        <taxon>Acinetobacter</taxon>
    </lineage>
</organism>
<keyword evidence="1" id="KW-1133">Transmembrane helix</keyword>
<dbReference type="HOGENOM" id="CLU_195014_0_0_6"/>
<sequence length="65" mass="7677">MNKKYFNSKFFFLIFILIVSFMLTAVIHDDLIDTTLTIINCFLIIKILHILVKQLLKTIFEICNP</sequence>
<dbReference type="AlphaFoldDB" id="N8WTR8"/>
<keyword evidence="1" id="KW-0472">Membrane</keyword>
<dbReference type="EMBL" id="APPJ01000014">
    <property type="protein sequence ID" value="ENV15492.1"/>
    <property type="molecule type" value="Genomic_DNA"/>
</dbReference>
<evidence type="ECO:0000256" key="1">
    <source>
        <dbReference type="SAM" id="Phobius"/>
    </source>
</evidence>
<evidence type="ECO:0000313" key="2">
    <source>
        <dbReference type="EMBL" id="ENV15492.1"/>
    </source>
</evidence>
<gene>
    <name evidence="2" type="ORF">F964_04218</name>
</gene>
<keyword evidence="3" id="KW-1185">Reference proteome</keyword>
<keyword evidence="1" id="KW-0812">Transmembrane</keyword>
<comment type="caution">
    <text evidence="2">The sequence shown here is derived from an EMBL/GenBank/DDBJ whole genome shotgun (WGS) entry which is preliminary data.</text>
</comment>
<name>N8WTR8_ACIGI</name>
<feature type="transmembrane region" description="Helical" evidence="1">
    <location>
        <begin position="10"/>
        <end position="28"/>
    </location>
</feature>
<feature type="transmembrane region" description="Helical" evidence="1">
    <location>
        <begin position="34"/>
        <end position="52"/>
    </location>
</feature>